<organism evidence="8 9">
    <name type="scientific">Persicitalea jodogahamensis</name>
    <dbReference type="NCBI Taxonomy" id="402147"/>
    <lineage>
        <taxon>Bacteria</taxon>
        <taxon>Pseudomonadati</taxon>
        <taxon>Bacteroidota</taxon>
        <taxon>Cytophagia</taxon>
        <taxon>Cytophagales</taxon>
        <taxon>Spirosomataceae</taxon>
        <taxon>Persicitalea</taxon>
    </lineage>
</organism>
<evidence type="ECO:0000256" key="6">
    <source>
        <dbReference type="ARBA" id="ARBA00023049"/>
    </source>
</evidence>
<evidence type="ECO:0000313" key="8">
    <source>
        <dbReference type="EMBL" id="GHB86179.1"/>
    </source>
</evidence>
<comment type="cofactor">
    <cofactor evidence="1">
        <name>Zn(2+)</name>
        <dbReference type="ChEBI" id="CHEBI:29105"/>
    </cofactor>
</comment>
<sequence length="91" mass="9755">MGLTVEVSHADGYTTGYGHLGTIYVKQGETVRIGEVLGLMGSSGKATGVHVHYTISINGTAVDPLPYLTLYEDFIKRKDALRASLIENSAK</sequence>
<evidence type="ECO:0000256" key="3">
    <source>
        <dbReference type="ARBA" id="ARBA00022723"/>
    </source>
</evidence>
<evidence type="ECO:0000256" key="1">
    <source>
        <dbReference type="ARBA" id="ARBA00001947"/>
    </source>
</evidence>
<dbReference type="AlphaFoldDB" id="A0A8J3D7M2"/>
<name>A0A8J3D7M2_9BACT</name>
<keyword evidence="4" id="KW-0378">Hydrolase</keyword>
<dbReference type="EMBL" id="BMXF01000007">
    <property type="protein sequence ID" value="GHB86179.1"/>
    <property type="molecule type" value="Genomic_DNA"/>
</dbReference>
<dbReference type="InterPro" id="IPR050570">
    <property type="entry name" value="Cell_wall_metabolism_enzyme"/>
</dbReference>
<evidence type="ECO:0000256" key="4">
    <source>
        <dbReference type="ARBA" id="ARBA00022801"/>
    </source>
</evidence>
<accession>A0A8J3D7M2</accession>
<evidence type="ECO:0000259" key="7">
    <source>
        <dbReference type="Pfam" id="PF01551"/>
    </source>
</evidence>
<gene>
    <name evidence="8" type="ORF">GCM10007390_47050</name>
</gene>
<keyword evidence="9" id="KW-1185">Reference proteome</keyword>
<dbReference type="PANTHER" id="PTHR21666">
    <property type="entry name" value="PEPTIDASE-RELATED"/>
    <property type="match status" value="1"/>
</dbReference>
<evidence type="ECO:0000256" key="5">
    <source>
        <dbReference type="ARBA" id="ARBA00022833"/>
    </source>
</evidence>
<dbReference type="Pfam" id="PF01551">
    <property type="entry name" value="Peptidase_M23"/>
    <property type="match status" value="1"/>
</dbReference>
<dbReference type="GO" id="GO:0046872">
    <property type="term" value="F:metal ion binding"/>
    <property type="evidence" value="ECO:0007669"/>
    <property type="project" value="UniProtKB-KW"/>
</dbReference>
<dbReference type="InterPro" id="IPR011055">
    <property type="entry name" value="Dup_hybrid_motif"/>
</dbReference>
<comment type="caution">
    <text evidence="8">The sequence shown here is derived from an EMBL/GenBank/DDBJ whole genome shotgun (WGS) entry which is preliminary data.</text>
</comment>
<keyword evidence="6" id="KW-0482">Metalloprotease</keyword>
<dbReference type="CDD" id="cd12797">
    <property type="entry name" value="M23_peptidase"/>
    <property type="match status" value="1"/>
</dbReference>
<dbReference type="InterPro" id="IPR016047">
    <property type="entry name" value="M23ase_b-sheet_dom"/>
</dbReference>
<dbReference type="Gene3D" id="2.70.70.10">
    <property type="entry name" value="Glucose Permease (Domain IIA)"/>
    <property type="match status" value="1"/>
</dbReference>
<dbReference type="GO" id="GO:0006508">
    <property type="term" value="P:proteolysis"/>
    <property type="evidence" value="ECO:0007669"/>
    <property type="project" value="UniProtKB-KW"/>
</dbReference>
<dbReference type="SUPFAM" id="SSF51261">
    <property type="entry name" value="Duplicated hybrid motif"/>
    <property type="match status" value="1"/>
</dbReference>
<feature type="domain" description="M23ase beta-sheet core" evidence="7">
    <location>
        <begin position="2"/>
        <end position="64"/>
    </location>
</feature>
<keyword evidence="3" id="KW-0479">Metal-binding</keyword>
<dbReference type="PANTHER" id="PTHR21666:SF288">
    <property type="entry name" value="CELL DIVISION PROTEIN YTFB"/>
    <property type="match status" value="1"/>
</dbReference>
<keyword evidence="5" id="KW-0862">Zinc</keyword>
<evidence type="ECO:0000256" key="2">
    <source>
        <dbReference type="ARBA" id="ARBA00022670"/>
    </source>
</evidence>
<keyword evidence="2" id="KW-0645">Protease</keyword>
<evidence type="ECO:0000313" key="9">
    <source>
        <dbReference type="Proteomes" id="UP000598271"/>
    </source>
</evidence>
<dbReference type="GO" id="GO:0004222">
    <property type="term" value="F:metalloendopeptidase activity"/>
    <property type="evidence" value="ECO:0007669"/>
    <property type="project" value="TreeGrafter"/>
</dbReference>
<protein>
    <recommendedName>
        <fullName evidence="7">M23ase beta-sheet core domain-containing protein</fullName>
    </recommendedName>
</protein>
<dbReference type="Proteomes" id="UP000598271">
    <property type="component" value="Unassembled WGS sequence"/>
</dbReference>
<reference evidence="8 9" key="1">
    <citation type="journal article" date="2014" name="Int. J. Syst. Evol. Microbiol.">
        <title>Complete genome sequence of Corynebacterium casei LMG S-19264T (=DSM 44701T), isolated from a smear-ripened cheese.</title>
        <authorList>
            <consortium name="US DOE Joint Genome Institute (JGI-PGF)"/>
            <person name="Walter F."/>
            <person name="Albersmeier A."/>
            <person name="Kalinowski J."/>
            <person name="Ruckert C."/>
        </authorList>
    </citation>
    <scope>NUCLEOTIDE SEQUENCE [LARGE SCALE GENOMIC DNA]</scope>
    <source>
        <strain evidence="8 9">KCTC 12866</strain>
    </source>
</reference>
<proteinExistence type="predicted"/>